<dbReference type="RefSeq" id="XP_026739261.1">
    <property type="nucleotide sequence ID" value="XM_026883460.1"/>
</dbReference>
<reference evidence="2" key="1">
    <citation type="submission" date="2025-08" db="UniProtKB">
        <authorList>
            <consortium name="RefSeq"/>
        </authorList>
    </citation>
    <scope>IDENTIFICATION</scope>
</reference>
<name>A0A7E5WGK1_TRINI</name>
<protein>
    <submittedName>
        <fullName evidence="2">Uncharacterized protein LOC113502079</fullName>
    </submittedName>
</protein>
<dbReference type="AlphaFoldDB" id="A0A7E5WGK1"/>
<evidence type="ECO:0000313" key="2">
    <source>
        <dbReference type="RefSeq" id="XP_026739261.1"/>
    </source>
</evidence>
<dbReference type="GO" id="GO:0003676">
    <property type="term" value="F:nucleic acid binding"/>
    <property type="evidence" value="ECO:0007669"/>
    <property type="project" value="InterPro"/>
</dbReference>
<accession>A0A7E5WGK1</accession>
<gene>
    <name evidence="2" type="primary">LOC113502079</name>
</gene>
<dbReference type="PANTHER" id="PTHR33939:SF1">
    <property type="entry name" value="DUF4371 DOMAIN-CONTAINING PROTEIN"/>
    <property type="match status" value="1"/>
</dbReference>
<keyword evidence="1" id="KW-1185">Reference proteome</keyword>
<dbReference type="InParanoid" id="A0A7E5WGK1"/>
<sequence>MVINVYKYVKENWPSNEYPYKTEINKKTASILGIGIASVYNILKEYKSEEGIKSPIKSKDRPKFYQKVDDFDKSVIRKKIHSFFLNGQLPTIPKILQAVNDDEDMPNFSETTLRRLIKHLNFKYIKRQRNNALIDRDDITIWRRKYLKSIKDYRQQNRQIFYMDETWVNAGHTVNKTWVDKQVKSKKQAFLEGLSIGARNPTSKGKRLIITHIGNENGFVEGGENIFECKKTGDYHESMDATHFEQWFENVLPKLGENAVVVMDNAPYHSRRLERIPTTAWKKNDIQNWLVSKNISYDDNEIKTEWSCRHHRGCV</sequence>
<dbReference type="GeneID" id="113502079"/>
<dbReference type="Gene3D" id="3.30.420.10">
    <property type="entry name" value="Ribonuclease H-like superfamily/Ribonuclease H"/>
    <property type="match status" value="1"/>
</dbReference>
<proteinExistence type="predicted"/>
<dbReference type="KEGG" id="tnl:113502079"/>
<organism evidence="1 2">
    <name type="scientific">Trichoplusia ni</name>
    <name type="common">Cabbage looper</name>
    <dbReference type="NCBI Taxonomy" id="7111"/>
    <lineage>
        <taxon>Eukaryota</taxon>
        <taxon>Metazoa</taxon>
        <taxon>Ecdysozoa</taxon>
        <taxon>Arthropoda</taxon>
        <taxon>Hexapoda</taxon>
        <taxon>Insecta</taxon>
        <taxon>Pterygota</taxon>
        <taxon>Neoptera</taxon>
        <taxon>Endopterygota</taxon>
        <taxon>Lepidoptera</taxon>
        <taxon>Glossata</taxon>
        <taxon>Ditrysia</taxon>
        <taxon>Noctuoidea</taxon>
        <taxon>Noctuidae</taxon>
        <taxon>Plusiinae</taxon>
        <taxon>Trichoplusia</taxon>
    </lineage>
</organism>
<dbReference type="OrthoDB" id="10039611at2759"/>
<dbReference type="PANTHER" id="PTHR33939">
    <property type="entry name" value="PROTEIN CBG22215"/>
    <property type="match status" value="1"/>
</dbReference>
<evidence type="ECO:0000313" key="1">
    <source>
        <dbReference type="Proteomes" id="UP000322000"/>
    </source>
</evidence>
<dbReference type="Proteomes" id="UP000322000">
    <property type="component" value="Chromosome 16"/>
</dbReference>
<dbReference type="InterPro" id="IPR036397">
    <property type="entry name" value="RNaseH_sf"/>
</dbReference>